<keyword evidence="2" id="KW-0472">Membrane</keyword>
<dbReference type="PANTHER" id="PTHR35691:SF1">
    <property type="entry name" value="EXPRESSED PROTEIN"/>
    <property type="match status" value="1"/>
</dbReference>
<comment type="caution">
    <text evidence="3">The sequence shown here is derived from an EMBL/GenBank/DDBJ whole genome shotgun (WGS) entry which is preliminary data.</text>
</comment>
<feature type="region of interest" description="Disordered" evidence="1">
    <location>
        <begin position="80"/>
        <end position="106"/>
    </location>
</feature>
<evidence type="ECO:0000256" key="2">
    <source>
        <dbReference type="SAM" id="Phobius"/>
    </source>
</evidence>
<evidence type="ECO:0000313" key="4">
    <source>
        <dbReference type="Proteomes" id="UP001205105"/>
    </source>
</evidence>
<evidence type="ECO:0000256" key="1">
    <source>
        <dbReference type="SAM" id="MobiDB-lite"/>
    </source>
</evidence>
<proteinExistence type="predicted"/>
<dbReference type="Proteomes" id="UP001205105">
    <property type="component" value="Unassembled WGS sequence"/>
</dbReference>
<keyword evidence="2" id="KW-0812">Transmembrane</keyword>
<sequence>MDARKRQLEQELSDCVLNSSWFFCVAGVALAVPLGVKKKSYWPVVYLGLGGTLLDLINGYDKCKAQRQALESYMRSTEAFGQQGTSLQHSLAERQQRDGGQGQQGE</sequence>
<protein>
    <submittedName>
        <fullName evidence="3">Uncharacterized protein</fullName>
    </submittedName>
</protein>
<dbReference type="PANTHER" id="PTHR35691">
    <property type="entry name" value="EXPRESSED PROTEIN"/>
    <property type="match status" value="1"/>
</dbReference>
<feature type="transmembrane region" description="Helical" evidence="2">
    <location>
        <begin position="40"/>
        <end position="57"/>
    </location>
</feature>
<organism evidence="3 4">
    <name type="scientific">Chlorella ohadii</name>
    <dbReference type="NCBI Taxonomy" id="2649997"/>
    <lineage>
        <taxon>Eukaryota</taxon>
        <taxon>Viridiplantae</taxon>
        <taxon>Chlorophyta</taxon>
        <taxon>core chlorophytes</taxon>
        <taxon>Trebouxiophyceae</taxon>
        <taxon>Chlorellales</taxon>
        <taxon>Chlorellaceae</taxon>
        <taxon>Chlorella clade</taxon>
        <taxon>Chlorella</taxon>
    </lineage>
</organism>
<reference evidence="3" key="1">
    <citation type="submission" date="2020-11" db="EMBL/GenBank/DDBJ databases">
        <title>Chlorella ohadii genome sequencing and assembly.</title>
        <authorList>
            <person name="Murik O."/>
            <person name="Treves H."/>
            <person name="Kedem I."/>
            <person name="Shotland Y."/>
            <person name="Kaplan A."/>
        </authorList>
    </citation>
    <scope>NUCLEOTIDE SEQUENCE</scope>
    <source>
        <strain evidence="3">1</strain>
    </source>
</reference>
<evidence type="ECO:0000313" key="3">
    <source>
        <dbReference type="EMBL" id="KAI7842771.1"/>
    </source>
</evidence>
<accession>A0AAD5DTA3</accession>
<feature type="compositionally biased region" description="Polar residues" evidence="1">
    <location>
        <begin position="80"/>
        <end position="89"/>
    </location>
</feature>
<dbReference type="AlphaFoldDB" id="A0AAD5DTA3"/>
<name>A0AAD5DTA3_9CHLO</name>
<keyword evidence="2" id="KW-1133">Transmembrane helix</keyword>
<keyword evidence="4" id="KW-1185">Reference proteome</keyword>
<dbReference type="EMBL" id="JADXDR010000048">
    <property type="protein sequence ID" value="KAI7842771.1"/>
    <property type="molecule type" value="Genomic_DNA"/>
</dbReference>
<gene>
    <name evidence="3" type="ORF">COHA_003519</name>
</gene>
<feature type="transmembrane region" description="Helical" evidence="2">
    <location>
        <begin position="12"/>
        <end position="34"/>
    </location>
</feature>